<gene>
    <name evidence="16" type="primary">ATP8</name>
</gene>
<keyword evidence="10 15" id="KW-0472">Membrane</keyword>
<evidence type="ECO:0000256" key="2">
    <source>
        <dbReference type="ARBA" id="ARBA00008892"/>
    </source>
</evidence>
<evidence type="ECO:0000256" key="8">
    <source>
        <dbReference type="ARBA" id="ARBA00023065"/>
    </source>
</evidence>
<evidence type="ECO:0000256" key="4">
    <source>
        <dbReference type="ARBA" id="ARBA00022547"/>
    </source>
</evidence>
<dbReference type="PANTHER" id="PTHR39937:SF1">
    <property type="entry name" value="ATP SYNTHASE PROTEIN 8"/>
    <property type="match status" value="1"/>
</dbReference>
<keyword evidence="11" id="KW-0066">ATP synthesis</keyword>
<proteinExistence type="inferred from homology"/>
<dbReference type="GO" id="GO:0015078">
    <property type="term" value="F:proton transmembrane transporter activity"/>
    <property type="evidence" value="ECO:0007669"/>
    <property type="project" value="InterPro"/>
</dbReference>
<name>A0A8H2SDJ4_9GOBI</name>
<sequence length="54" mass="6469">MPQLDPAPWLMILTFTWIVLIMILPLKVLAHITPNKLTQQNAQKPKTKYWNWPW</sequence>
<evidence type="ECO:0000256" key="15">
    <source>
        <dbReference type="SAM" id="Phobius"/>
    </source>
</evidence>
<comment type="subcellular location">
    <subcellularLocation>
        <location evidence="1 14">Mitochondrion membrane</location>
        <topology evidence="1 14">Single-pass membrane protein</topology>
    </subcellularLocation>
</comment>
<dbReference type="GO" id="GO:0031966">
    <property type="term" value="C:mitochondrial membrane"/>
    <property type="evidence" value="ECO:0007669"/>
    <property type="project" value="UniProtKB-SubCell"/>
</dbReference>
<dbReference type="PANTHER" id="PTHR39937">
    <property type="entry name" value="ATP SYNTHASE PROTEIN 8"/>
    <property type="match status" value="1"/>
</dbReference>
<dbReference type="Pfam" id="PF00895">
    <property type="entry name" value="ATP-synt_8"/>
    <property type="match status" value="1"/>
</dbReference>
<organism evidence="16">
    <name type="scientific">Odontobutis obscura</name>
    <dbReference type="NCBI Taxonomy" id="86244"/>
    <lineage>
        <taxon>Eukaryota</taxon>
        <taxon>Metazoa</taxon>
        <taxon>Chordata</taxon>
        <taxon>Craniata</taxon>
        <taxon>Vertebrata</taxon>
        <taxon>Euteleostomi</taxon>
        <taxon>Actinopterygii</taxon>
        <taxon>Neopterygii</taxon>
        <taxon>Teleostei</taxon>
        <taxon>Neoteleostei</taxon>
        <taxon>Acanthomorphata</taxon>
        <taxon>Gobiaria</taxon>
        <taxon>Gobiiformes</taxon>
        <taxon>Gobioidei</taxon>
        <taxon>Odontobutidae</taxon>
        <taxon>Odontobutis</taxon>
    </lineage>
</organism>
<evidence type="ECO:0000256" key="1">
    <source>
        <dbReference type="ARBA" id="ARBA00004304"/>
    </source>
</evidence>
<feature type="transmembrane region" description="Helical" evidence="15">
    <location>
        <begin position="6"/>
        <end position="26"/>
    </location>
</feature>
<protein>
    <recommendedName>
        <fullName evidence="14">ATP synthase complex subunit 8</fullName>
    </recommendedName>
</protein>
<keyword evidence="6 14" id="KW-0375">Hydrogen ion transport</keyword>
<dbReference type="InterPro" id="IPR001421">
    <property type="entry name" value="ATP8_metazoa"/>
</dbReference>
<dbReference type="GO" id="GO:0045259">
    <property type="term" value="C:proton-transporting ATP synthase complex"/>
    <property type="evidence" value="ECO:0007669"/>
    <property type="project" value="UniProtKB-KW"/>
</dbReference>
<dbReference type="GO" id="GO:0015986">
    <property type="term" value="P:proton motive force-driven ATP synthesis"/>
    <property type="evidence" value="ECO:0007669"/>
    <property type="project" value="InterPro"/>
</dbReference>
<keyword evidence="5 14" id="KW-0812">Transmembrane</keyword>
<keyword evidence="9 14" id="KW-0496">Mitochondrion</keyword>
<evidence type="ECO:0000256" key="9">
    <source>
        <dbReference type="ARBA" id="ARBA00023128"/>
    </source>
</evidence>
<comment type="subunit">
    <text evidence="13">Component of the ATP synthase complex composed at least of ATP5F1A/subunit alpha, ATP5F1B/subunit beta, ATP5MC1/subunit c (homooctomer), MT-ATP6/subunit a, MT-ATP8/subunit 8, ATP5ME/subunit e, ATP5MF/subunit f, ATP5MG/subunit g, ATP5MK/subunit k, ATP5MJ/subunit j, ATP5F1C/subunit gamma, ATP5F1D/subunit delta, ATP5F1E/subunit epsilon, ATP5PF/subunit F6, ATP5PB/subunit b, ATP5PD/subunit d, ATP5PO/subunit OSCP. ATP synthase complex consists of a soluble F(1) head domain (subunits alpha(3) and beta(3)) - the catalytic core - and a membrane F(0) domain - the membrane proton channel (subunits c, a, 8, e, f, g, k and j). These two domains are linked by a central stalk (subunits gamma, delta, and epsilon) rotating inside the F1 region and a stationary peripheral stalk (subunits F6, b, d, and OSCP).</text>
</comment>
<accession>A0A8H2SDJ4</accession>
<dbReference type="InterPro" id="IPR050635">
    <property type="entry name" value="ATPase_protein_8"/>
</dbReference>
<evidence type="ECO:0000313" key="16">
    <source>
        <dbReference type="EMBL" id="QWS05848.1"/>
    </source>
</evidence>
<reference evidence="16" key="1">
    <citation type="submission" date="2021-02" db="EMBL/GenBank/DDBJ databases">
        <authorList>
            <person name="Kim K.-R."/>
            <person name="Kim Y.H."/>
            <person name="Kim M.-S."/>
            <person name="Park J.Y."/>
            <person name="Bang I.-C."/>
        </authorList>
    </citation>
    <scope>NUCLEOTIDE SEQUENCE</scope>
</reference>
<evidence type="ECO:0000256" key="6">
    <source>
        <dbReference type="ARBA" id="ARBA00022781"/>
    </source>
</evidence>
<evidence type="ECO:0000256" key="13">
    <source>
        <dbReference type="ARBA" id="ARBA00064647"/>
    </source>
</evidence>
<evidence type="ECO:0000256" key="14">
    <source>
        <dbReference type="RuleBase" id="RU003661"/>
    </source>
</evidence>
<evidence type="ECO:0000256" key="5">
    <source>
        <dbReference type="ARBA" id="ARBA00022692"/>
    </source>
</evidence>
<evidence type="ECO:0000256" key="3">
    <source>
        <dbReference type="ARBA" id="ARBA00022448"/>
    </source>
</evidence>
<evidence type="ECO:0000256" key="10">
    <source>
        <dbReference type="ARBA" id="ARBA00023136"/>
    </source>
</evidence>
<evidence type="ECO:0000256" key="7">
    <source>
        <dbReference type="ARBA" id="ARBA00022989"/>
    </source>
</evidence>
<comment type="similarity">
    <text evidence="2 14">Belongs to the ATPase protein 8 family.</text>
</comment>
<keyword evidence="3 14" id="KW-0813">Transport</keyword>
<dbReference type="AlphaFoldDB" id="A0A8H2SDJ4"/>
<comment type="function">
    <text evidence="12">Subunit 8, of the mitochondrial membrane ATP synthase complex (F(1)F(0) ATP synthase or Complex V) that produces ATP from ADP in the presence of a proton gradient across the membrane which is generated by electron transport complexes of the respiratory chain. ATP synthase complex consist of a soluble F(1) head domain - the catalytic core - and a membrane F(1) domain - the membrane proton channel. These two domains are linked by a central stalk rotating inside the F(1) region and a stationary peripheral stalk. During catalysis, ATP synthesis in the catalytic domain of F(1) is coupled via a rotary mechanism of the central stalk subunits to proton translocation. In vivo, can only synthesize ATP although its ATP hydrolase activity can be activated artificially in vitro. Part of the complex F(0) domain.</text>
</comment>
<dbReference type="EMBL" id="MW646297">
    <property type="protein sequence ID" value="QWS05848.1"/>
    <property type="molecule type" value="Genomic_DNA"/>
</dbReference>
<evidence type="ECO:0000256" key="11">
    <source>
        <dbReference type="ARBA" id="ARBA00023310"/>
    </source>
</evidence>
<geneLocation type="mitochondrion" evidence="16"/>
<evidence type="ECO:0000256" key="12">
    <source>
        <dbReference type="ARBA" id="ARBA00053067"/>
    </source>
</evidence>
<keyword evidence="7 15" id="KW-1133">Transmembrane helix</keyword>
<keyword evidence="8 14" id="KW-0406">Ion transport</keyword>
<keyword evidence="4 14" id="KW-0138">CF(0)</keyword>